<comment type="caution">
    <text evidence="1">The sequence shown here is derived from an EMBL/GenBank/DDBJ whole genome shotgun (WGS) entry which is preliminary data.</text>
</comment>
<dbReference type="Pfam" id="PF00400">
    <property type="entry name" value="WD40"/>
    <property type="match status" value="2"/>
</dbReference>
<evidence type="ECO:0000313" key="2">
    <source>
        <dbReference type="Proteomes" id="UP001396334"/>
    </source>
</evidence>
<dbReference type="InterPro" id="IPR015943">
    <property type="entry name" value="WD40/YVTN_repeat-like_dom_sf"/>
</dbReference>
<protein>
    <submittedName>
        <fullName evidence="1">Uncharacterized protein</fullName>
    </submittedName>
</protein>
<organism evidence="1 2">
    <name type="scientific">Hibiscus sabdariffa</name>
    <name type="common">roselle</name>
    <dbReference type="NCBI Taxonomy" id="183260"/>
    <lineage>
        <taxon>Eukaryota</taxon>
        <taxon>Viridiplantae</taxon>
        <taxon>Streptophyta</taxon>
        <taxon>Embryophyta</taxon>
        <taxon>Tracheophyta</taxon>
        <taxon>Spermatophyta</taxon>
        <taxon>Magnoliopsida</taxon>
        <taxon>eudicotyledons</taxon>
        <taxon>Gunneridae</taxon>
        <taxon>Pentapetalae</taxon>
        <taxon>rosids</taxon>
        <taxon>malvids</taxon>
        <taxon>Malvales</taxon>
        <taxon>Malvaceae</taxon>
        <taxon>Malvoideae</taxon>
        <taxon>Hibiscus</taxon>
    </lineage>
</organism>
<evidence type="ECO:0000313" key="1">
    <source>
        <dbReference type="EMBL" id="KAK8492340.1"/>
    </source>
</evidence>
<dbReference type="SMART" id="SM00320">
    <property type="entry name" value="WD40"/>
    <property type="match status" value="2"/>
</dbReference>
<name>A0ABR2AH37_9ROSI</name>
<dbReference type="EMBL" id="JBBPBN010000251">
    <property type="protein sequence ID" value="KAK8492340.1"/>
    <property type="molecule type" value="Genomic_DNA"/>
</dbReference>
<keyword evidence="2" id="KW-1185">Reference proteome</keyword>
<dbReference type="InterPro" id="IPR036322">
    <property type="entry name" value="WD40_repeat_dom_sf"/>
</dbReference>
<dbReference type="PANTHER" id="PTHR19920">
    <property type="entry name" value="WD40 PROTEIN CIAO1"/>
    <property type="match status" value="1"/>
</dbReference>
<dbReference type="InterPro" id="IPR001680">
    <property type="entry name" value="WD40_rpt"/>
</dbReference>
<dbReference type="PROSITE" id="PS50082">
    <property type="entry name" value="WD_REPEATS_2"/>
    <property type="match status" value="2"/>
</dbReference>
<dbReference type="PANTHER" id="PTHR19920:SF0">
    <property type="entry name" value="CYTOSOLIC IRON-SULFUR PROTEIN ASSEMBLY PROTEIN CIAO1-RELATED"/>
    <property type="match status" value="1"/>
</dbReference>
<proteinExistence type="predicted"/>
<reference evidence="1 2" key="1">
    <citation type="journal article" date="2024" name="G3 (Bethesda)">
        <title>Genome assembly of Hibiscus sabdariffa L. provides insights into metabolisms of medicinal natural products.</title>
        <authorList>
            <person name="Kim T."/>
        </authorList>
    </citation>
    <scope>NUCLEOTIDE SEQUENCE [LARGE SCALE GENOMIC DNA]</scope>
    <source>
        <strain evidence="1">TK-2024</strain>
        <tissue evidence="1">Old leaves</tissue>
    </source>
</reference>
<gene>
    <name evidence="1" type="ORF">V6N11_066151</name>
</gene>
<dbReference type="Proteomes" id="UP001396334">
    <property type="component" value="Unassembled WGS sequence"/>
</dbReference>
<sequence length="203" mass="22213">MCLRFSLLAVEIRPSESGSRALPLAPGTASLECDLLQAILEETHTRTVRSCAWSPSEKLLATTSFDAITAIWENFGGDFECVSTLEGHENEVKSVSWNASGSLLATCGSDGQRMMMVTGAVCRLEVNLATVAFAPRHPHVRDGVWDIGGMWWPLAHAPVTKVGRSDRDQMVHLSKVDVSDDLTLKIWEADIPRMQSGDGYAPW</sequence>
<accession>A0ABR2AH37</accession>
<dbReference type="SUPFAM" id="SSF50978">
    <property type="entry name" value="WD40 repeat-like"/>
    <property type="match status" value="1"/>
</dbReference>
<dbReference type="PROSITE" id="PS50294">
    <property type="entry name" value="WD_REPEATS_REGION"/>
    <property type="match status" value="1"/>
</dbReference>
<dbReference type="Gene3D" id="2.130.10.10">
    <property type="entry name" value="YVTN repeat-like/Quinoprotein amine dehydrogenase"/>
    <property type="match status" value="1"/>
</dbReference>